<dbReference type="InterPro" id="IPR007034">
    <property type="entry name" value="BMS1_TSR1_C"/>
</dbReference>
<keyword evidence="4" id="KW-1185">Reference proteome</keyword>
<evidence type="ECO:0000313" key="3">
    <source>
        <dbReference type="EMBL" id="MEQ2198170.1"/>
    </source>
</evidence>
<evidence type="ECO:0000313" key="4">
    <source>
        <dbReference type="Proteomes" id="UP001434883"/>
    </source>
</evidence>
<feature type="region of interest" description="Disordered" evidence="1">
    <location>
        <begin position="29"/>
        <end position="171"/>
    </location>
</feature>
<accession>A0ABV0QQR0</accession>
<dbReference type="Proteomes" id="UP001434883">
    <property type="component" value="Unassembled WGS sequence"/>
</dbReference>
<dbReference type="Pfam" id="PF04950">
    <property type="entry name" value="RIBIOP_C"/>
    <property type="match status" value="1"/>
</dbReference>
<dbReference type="InterPro" id="IPR039761">
    <property type="entry name" value="Bms1/Tsr1"/>
</dbReference>
<evidence type="ECO:0000259" key="2">
    <source>
        <dbReference type="SMART" id="SM01362"/>
    </source>
</evidence>
<gene>
    <name evidence="3" type="ORF">XENOCAPTIV_008848</name>
</gene>
<feature type="compositionally biased region" description="Basic and acidic residues" evidence="1">
    <location>
        <begin position="32"/>
        <end position="43"/>
    </location>
</feature>
<organism evidence="3 4">
    <name type="scientific">Xenoophorus captivus</name>
    <dbReference type="NCBI Taxonomy" id="1517983"/>
    <lineage>
        <taxon>Eukaryota</taxon>
        <taxon>Metazoa</taxon>
        <taxon>Chordata</taxon>
        <taxon>Craniata</taxon>
        <taxon>Vertebrata</taxon>
        <taxon>Euteleostomi</taxon>
        <taxon>Actinopterygii</taxon>
        <taxon>Neopterygii</taxon>
        <taxon>Teleostei</taxon>
        <taxon>Neoteleostei</taxon>
        <taxon>Acanthomorphata</taxon>
        <taxon>Ovalentaria</taxon>
        <taxon>Atherinomorphae</taxon>
        <taxon>Cyprinodontiformes</taxon>
        <taxon>Goodeidae</taxon>
        <taxon>Xenoophorus</taxon>
    </lineage>
</organism>
<feature type="compositionally biased region" description="Acidic residues" evidence="1">
    <location>
        <begin position="114"/>
        <end position="127"/>
    </location>
</feature>
<comment type="caution">
    <text evidence="3">The sequence shown here is derived from an EMBL/GenBank/DDBJ whole genome shotgun (WGS) entry which is preliminary data.</text>
</comment>
<proteinExistence type="predicted"/>
<name>A0ABV0QQR0_9TELE</name>
<dbReference type="PANTHER" id="PTHR12858:SF2">
    <property type="entry name" value="RIBOSOME BIOGENESIS PROTEIN BMS1 HOMOLOG"/>
    <property type="match status" value="1"/>
</dbReference>
<dbReference type="EMBL" id="JAHRIN010018853">
    <property type="protein sequence ID" value="MEQ2198170.1"/>
    <property type="molecule type" value="Genomic_DNA"/>
</dbReference>
<reference evidence="3 4" key="1">
    <citation type="submission" date="2021-06" db="EMBL/GenBank/DDBJ databases">
        <authorList>
            <person name="Palmer J.M."/>
        </authorList>
    </citation>
    <scope>NUCLEOTIDE SEQUENCE [LARGE SCALE GENOMIC DNA]</scope>
    <source>
        <strain evidence="3 4">XC_2019</strain>
        <tissue evidence="3">Muscle</tissue>
    </source>
</reference>
<protein>
    <recommendedName>
        <fullName evidence="2">Ribosome biogenesis protein BMS1/TSR1 C-terminal domain-containing protein</fullName>
    </recommendedName>
</protein>
<dbReference type="SMART" id="SM01362">
    <property type="entry name" value="DUF663"/>
    <property type="match status" value="1"/>
</dbReference>
<feature type="compositionally biased region" description="Basic and acidic residues" evidence="1">
    <location>
        <begin position="90"/>
        <end position="102"/>
    </location>
</feature>
<sequence length="300" mass="33521">MCVLEPKLKVCVRVNVREREGLEEECVWDPTTQRERRKVIFTEKEEEDDVSGESDSEEDDSEGSDQADDEDEPSQVEADCKAKAAGGAPPEKKQKVEAEAGRTESSAEMPAFADSEDDLEMSEEEGDAGTPGDSGHSSEEEDDPSEYECGATEWKKHSERECEEEEQGNSPTHSAYFRFAFSSVSVSSLISDDWESEEEEEELGGLFRVSRPQKSKKVQANAPDCSRFKPDNRHNWDVEEATFRIAATGVVLDLDKSVTIVKKLKLIGYPFKIFKNTCFVKVENMRLFCCVDGPGLGDDD</sequence>
<dbReference type="PANTHER" id="PTHR12858">
    <property type="entry name" value="RIBOSOME BIOGENESIS PROTEIN"/>
    <property type="match status" value="1"/>
</dbReference>
<evidence type="ECO:0000256" key="1">
    <source>
        <dbReference type="SAM" id="MobiDB-lite"/>
    </source>
</evidence>
<feature type="domain" description="Ribosome biogenesis protein BMS1/TSR1 C-terminal" evidence="2">
    <location>
        <begin position="91"/>
        <end position="291"/>
    </location>
</feature>
<feature type="compositionally biased region" description="Acidic residues" evidence="1">
    <location>
        <begin position="44"/>
        <end position="74"/>
    </location>
</feature>